<dbReference type="STRING" id="307121.GA0070620_5762"/>
<comment type="similarity">
    <text evidence="2 12">Belongs to the RNA methyltransferase RsmE family.</text>
</comment>
<evidence type="ECO:0000259" key="14">
    <source>
        <dbReference type="Pfam" id="PF20260"/>
    </source>
</evidence>
<dbReference type="PATRIC" id="fig|307121.4.peg.5866"/>
<dbReference type="EMBL" id="LT598496">
    <property type="protein sequence ID" value="SBV30169.1"/>
    <property type="molecule type" value="Genomic_DNA"/>
</dbReference>
<comment type="subcellular location">
    <subcellularLocation>
        <location evidence="1 12">Cytoplasm</location>
    </subcellularLocation>
</comment>
<dbReference type="AlphaFoldDB" id="A0A1C3NC92"/>
<feature type="domain" description="Ribosomal RNA small subunit methyltransferase E methyltransferase" evidence="13">
    <location>
        <begin position="84"/>
        <end position="247"/>
    </location>
</feature>
<dbReference type="PANTHER" id="PTHR30027:SF3">
    <property type="entry name" value="16S RRNA (URACIL(1498)-N(3))-METHYLTRANSFERASE"/>
    <property type="match status" value="1"/>
</dbReference>
<evidence type="ECO:0000256" key="8">
    <source>
        <dbReference type="ARBA" id="ARBA00022679"/>
    </source>
</evidence>
<keyword evidence="9 12" id="KW-0949">S-adenosyl-L-methionine</keyword>
<evidence type="ECO:0000313" key="16">
    <source>
        <dbReference type="Proteomes" id="UP000199393"/>
    </source>
</evidence>
<dbReference type="EC" id="2.1.1.193" evidence="3 12"/>
<evidence type="ECO:0000256" key="3">
    <source>
        <dbReference type="ARBA" id="ARBA00012328"/>
    </source>
</evidence>
<evidence type="ECO:0000256" key="10">
    <source>
        <dbReference type="ARBA" id="ARBA00025699"/>
    </source>
</evidence>
<evidence type="ECO:0000313" key="15">
    <source>
        <dbReference type="EMBL" id="SBV30169.1"/>
    </source>
</evidence>
<dbReference type="GO" id="GO:0070042">
    <property type="term" value="F:rRNA (uridine-N3-)-methyltransferase activity"/>
    <property type="evidence" value="ECO:0007669"/>
    <property type="project" value="TreeGrafter"/>
</dbReference>
<evidence type="ECO:0000259" key="13">
    <source>
        <dbReference type="Pfam" id="PF04452"/>
    </source>
</evidence>
<comment type="catalytic activity">
    <reaction evidence="11 12">
        <text>uridine(1498) in 16S rRNA + S-adenosyl-L-methionine = N(3)-methyluridine(1498) in 16S rRNA + S-adenosyl-L-homocysteine + H(+)</text>
        <dbReference type="Rhea" id="RHEA:42920"/>
        <dbReference type="Rhea" id="RHEA-COMP:10283"/>
        <dbReference type="Rhea" id="RHEA-COMP:10284"/>
        <dbReference type="ChEBI" id="CHEBI:15378"/>
        <dbReference type="ChEBI" id="CHEBI:57856"/>
        <dbReference type="ChEBI" id="CHEBI:59789"/>
        <dbReference type="ChEBI" id="CHEBI:65315"/>
        <dbReference type="ChEBI" id="CHEBI:74502"/>
        <dbReference type="EC" id="2.1.1.193"/>
    </reaction>
</comment>
<evidence type="ECO:0000256" key="4">
    <source>
        <dbReference type="ARBA" id="ARBA00013673"/>
    </source>
</evidence>
<dbReference type="Proteomes" id="UP000199393">
    <property type="component" value="Chromosome I"/>
</dbReference>
<evidence type="ECO:0000256" key="1">
    <source>
        <dbReference type="ARBA" id="ARBA00004496"/>
    </source>
</evidence>
<organism evidence="15 16">
    <name type="scientific">Micromonospora krabiensis</name>
    <dbReference type="NCBI Taxonomy" id="307121"/>
    <lineage>
        <taxon>Bacteria</taxon>
        <taxon>Bacillati</taxon>
        <taxon>Actinomycetota</taxon>
        <taxon>Actinomycetes</taxon>
        <taxon>Micromonosporales</taxon>
        <taxon>Micromonosporaceae</taxon>
        <taxon>Micromonospora</taxon>
    </lineage>
</organism>
<dbReference type="CDD" id="cd18084">
    <property type="entry name" value="RsmE-like"/>
    <property type="match status" value="1"/>
</dbReference>
<dbReference type="InterPro" id="IPR046886">
    <property type="entry name" value="RsmE_MTase_dom"/>
</dbReference>
<dbReference type="InterPro" id="IPR015947">
    <property type="entry name" value="PUA-like_sf"/>
</dbReference>
<comment type="function">
    <text evidence="10 12">Specifically methylates the N3 position of the uracil ring of uridine 1498 (m3U1498) in 16S rRNA. Acts on the fully assembled 30S ribosomal subunit.</text>
</comment>
<name>A0A1C3NC92_9ACTN</name>
<accession>A0A1C3NC92</accession>
<dbReference type="Pfam" id="PF20260">
    <property type="entry name" value="PUA_4"/>
    <property type="match status" value="1"/>
</dbReference>
<dbReference type="InterPro" id="IPR029026">
    <property type="entry name" value="tRNA_m1G_MTases_N"/>
</dbReference>
<keyword evidence="8 12" id="KW-0808">Transferase</keyword>
<sequence length="254" mass="26248">MSAGAVSLTVVSAPLFLVESLPTTDSLTLGGPEGHHAATVQRLRVGEELVLADGHGGTATAVVTAVGRGSLDLDVTSRAYADAPVPRLVVVQGIAKGDRGELAVQAMTEVGVDEIVPWAASRSVAQWRGDRGVRARDKWVATAREAAKQARRPWLPVVAGAPDESTARVARRIGGAAAAFVLHEEAEERLTTADLPDLGEIVLVVGPEGGIAPAELDAFAEAGARPVRLGPSVLRTSTAGVAALSVLATRLSRW</sequence>
<keyword evidence="16" id="KW-1185">Reference proteome</keyword>
<reference evidence="16" key="1">
    <citation type="submission" date="2016-06" db="EMBL/GenBank/DDBJ databases">
        <authorList>
            <person name="Varghese N."/>
        </authorList>
    </citation>
    <scope>NUCLEOTIDE SEQUENCE [LARGE SCALE GENOMIC DNA]</scope>
    <source>
        <strain evidence="16">DSM 45344</strain>
    </source>
</reference>
<feature type="domain" description="Ribosomal RNA small subunit methyltransferase E PUA-like" evidence="14">
    <location>
        <begin position="29"/>
        <end position="75"/>
    </location>
</feature>
<gene>
    <name evidence="15" type="ORF">GA0070620_5762</name>
</gene>
<dbReference type="NCBIfam" id="NF008693">
    <property type="entry name" value="PRK11713.2-3"/>
    <property type="match status" value="1"/>
</dbReference>
<dbReference type="PIRSF" id="PIRSF015601">
    <property type="entry name" value="MTase_slr0722"/>
    <property type="match status" value="1"/>
</dbReference>
<dbReference type="Gene3D" id="2.40.240.20">
    <property type="entry name" value="Hypothetical PUA domain-like, domain 1"/>
    <property type="match status" value="1"/>
</dbReference>
<keyword evidence="7 12" id="KW-0489">Methyltransferase</keyword>
<evidence type="ECO:0000256" key="6">
    <source>
        <dbReference type="ARBA" id="ARBA00022552"/>
    </source>
</evidence>
<keyword evidence="6 12" id="KW-0698">rRNA processing</keyword>
<evidence type="ECO:0000256" key="9">
    <source>
        <dbReference type="ARBA" id="ARBA00022691"/>
    </source>
</evidence>
<evidence type="ECO:0000256" key="2">
    <source>
        <dbReference type="ARBA" id="ARBA00005528"/>
    </source>
</evidence>
<dbReference type="GO" id="GO:0005737">
    <property type="term" value="C:cytoplasm"/>
    <property type="evidence" value="ECO:0007669"/>
    <property type="project" value="UniProtKB-SubCell"/>
</dbReference>
<dbReference type="InterPro" id="IPR046887">
    <property type="entry name" value="RsmE_PUA-like"/>
</dbReference>
<evidence type="ECO:0000256" key="5">
    <source>
        <dbReference type="ARBA" id="ARBA00022490"/>
    </source>
</evidence>
<dbReference type="Gene3D" id="3.40.1280.10">
    <property type="match status" value="1"/>
</dbReference>
<dbReference type="Pfam" id="PF04452">
    <property type="entry name" value="Methyltrans_RNA"/>
    <property type="match status" value="1"/>
</dbReference>
<dbReference type="FunFam" id="3.40.1280.10:FF:000023">
    <property type="entry name" value="Ribosomal RNA small subunit methyltransferase E"/>
    <property type="match status" value="1"/>
</dbReference>
<keyword evidence="5 12" id="KW-0963">Cytoplasm</keyword>
<evidence type="ECO:0000256" key="12">
    <source>
        <dbReference type="PIRNR" id="PIRNR015601"/>
    </source>
</evidence>
<dbReference type="SUPFAM" id="SSF75217">
    <property type="entry name" value="alpha/beta knot"/>
    <property type="match status" value="1"/>
</dbReference>
<protein>
    <recommendedName>
        <fullName evidence="4 12">Ribosomal RNA small subunit methyltransferase E</fullName>
        <ecNumber evidence="3 12">2.1.1.193</ecNumber>
    </recommendedName>
</protein>
<evidence type="ECO:0000256" key="11">
    <source>
        <dbReference type="ARBA" id="ARBA00047944"/>
    </source>
</evidence>
<dbReference type="SUPFAM" id="SSF88697">
    <property type="entry name" value="PUA domain-like"/>
    <property type="match status" value="1"/>
</dbReference>
<dbReference type="GO" id="GO:0070475">
    <property type="term" value="P:rRNA base methylation"/>
    <property type="evidence" value="ECO:0007669"/>
    <property type="project" value="TreeGrafter"/>
</dbReference>
<dbReference type="NCBIfam" id="TIGR00046">
    <property type="entry name" value="RsmE family RNA methyltransferase"/>
    <property type="match status" value="1"/>
</dbReference>
<proteinExistence type="inferred from homology"/>
<dbReference type="InterPro" id="IPR006700">
    <property type="entry name" value="RsmE"/>
</dbReference>
<dbReference type="InterPro" id="IPR029028">
    <property type="entry name" value="Alpha/beta_knot_MTases"/>
</dbReference>
<evidence type="ECO:0000256" key="7">
    <source>
        <dbReference type="ARBA" id="ARBA00022603"/>
    </source>
</evidence>
<dbReference type="PANTHER" id="PTHR30027">
    <property type="entry name" value="RIBOSOMAL RNA SMALL SUBUNIT METHYLTRANSFERASE E"/>
    <property type="match status" value="1"/>
</dbReference>